<dbReference type="SUPFAM" id="SSF142984">
    <property type="entry name" value="Nqo1 middle domain-like"/>
    <property type="match status" value="1"/>
</dbReference>
<dbReference type="GO" id="GO:0010181">
    <property type="term" value="F:FMN binding"/>
    <property type="evidence" value="ECO:0007669"/>
    <property type="project" value="InterPro"/>
</dbReference>
<organism evidence="9 10">
    <name type="scientific">Mycetohabitans rhizoxinica (strain DSM 19002 / CIP 109453 / HKI 454)</name>
    <name type="common">Paraburkholderia rhizoxinica</name>
    <dbReference type="NCBI Taxonomy" id="882378"/>
    <lineage>
        <taxon>Bacteria</taxon>
        <taxon>Pseudomonadati</taxon>
        <taxon>Pseudomonadota</taxon>
        <taxon>Betaproteobacteria</taxon>
        <taxon>Burkholderiales</taxon>
        <taxon>Burkholderiaceae</taxon>
        <taxon>Mycetohabitans</taxon>
    </lineage>
</organism>
<name>E5ANM9_MYCRK</name>
<dbReference type="GO" id="GO:0008137">
    <property type="term" value="F:NADH dehydrogenase (ubiquinone) activity"/>
    <property type="evidence" value="ECO:0007669"/>
    <property type="project" value="InterPro"/>
</dbReference>
<comment type="similarity">
    <text evidence="3">Belongs to the complex I 51 kDa subunit family.</text>
</comment>
<feature type="domain" description="NADH-ubiquinone oxidoreductase 51kDa subunit iron-sulphur binding" evidence="8">
    <location>
        <begin position="435"/>
        <end position="480"/>
    </location>
</feature>
<keyword evidence="9" id="KW-0560">Oxidoreductase</keyword>
<dbReference type="eggNOG" id="COG1894">
    <property type="taxonomic scope" value="Bacteria"/>
</dbReference>
<dbReference type="Pfam" id="PF01512">
    <property type="entry name" value="Complex1_51K"/>
    <property type="match status" value="1"/>
</dbReference>
<keyword evidence="5" id="KW-0479">Metal-binding</keyword>
<dbReference type="PROSITE" id="PS00645">
    <property type="entry name" value="COMPLEX1_51K_2"/>
    <property type="match status" value="1"/>
</dbReference>
<dbReference type="EMBL" id="FR687359">
    <property type="protein sequence ID" value="CBW74211.1"/>
    <property type="molecule type" value="Genomic_DNA"/>
</dbReference>
<sequence length="540" mass="56905">MLMAIRIYVPSDTTAIALGADEIAQAIAGQAARRALDIELVRNGSRGLSWLEPLVEVGTAAGRIGYANVALQDIDALFDSGFHTDDAAQARAAAHPKCVGLVEALPYLSKQQRLTFSRIGLIDPLSIDDYVAHGGLQGLHRALQMAPAAACQLLIDAGLRGRGGAAFPAGIKWRTVLQAQADQKYVVCNADEGDSGTFSDRLSMECDPFGLIEGMIIAGVSTGATQGYLYVRSEYPLAIARLNAAIARARAAGWLGPDVLGSGRAFDLFVAKGAGAYVCGEETALLESLEGKRGIVRAKPPLPALAGYRGKPTVINNVITLASVPIIFARGDAFYRDFGMGRSRGTLPFQLAGNVQRGGLVEVAFGVTLRELVFEFGGGTASGRPARAIQVGGPLGTYLPPSQWDVPLDYEAYTAIGAVVGHGGIVVHDDTANLAELARYAMHFCALESCGKCTPCRIGSTRGAEVIDKLRAPEQDARARTHHVTLLRELCDTMLHGSLCAMGGMTPYPVLSALDHFPEDFGLASAEGDAPCEPERSAAA</sequence>
<evidence type="ECO:0000256" key="4">
    <source>
        <dbReference type="ARBA" id="ARBA00022485"/>
    </source>
</evidence>
<dbReference type="PANTHER" id="PTHR43578">
    <property type="entry name" value="NADH-QUINONE OXIDOREDUCTASE SUBUNIT F"/>
    <property type="match status" value="1"/>
</dbReference>
<dbReference type="AlphaFoldDB" id="E5ANM9"/>
<dbReference type="Gene3D" id="3.40.50.11540">
    <property type="entry name" value="NADH-ubiquinone oxidoreductase 51kDa subunit"/>
    <property type="match status" value="1"/>
</dbReference>
<dbReference type="InterPro" id="IPR001949">
    <property type="entry name" value="NADH-UbQ_OxRdtase_51kDa_CS"/>
</dbReference>
<dbReference type="GO" id="GO:0046872">
    <property type="term" value="F:metal ion binding"/>
    <property type="evidence" value="ECO:0007669"/>
    <property type="project" value="UniProtKB-KW"/>
</dbReference>
<dbReference type="InterPro" id="IPR019575">
    <property type="entry name" value="Nuop51_4Fe4S-bd"/>
</dbReference>
<dbReference type="EC" id="1.2.1.2" evidence="9"/>
<dbReference type="STRING" id="882378.RBRH_00068"/>
<dbReference type="Pfam" id="PF10589">
    <property type="entry name" value="NADH_4Fe-4S"/>
    <property type="match status" value="1"/>
</dbReference>
<accession>E5ANM9</accession>
<dbReference type="Gene3D" id="3.10.20.600">
    <property type="match status" value="1"/>
</dbReference>
<dbReference type="GO" id="GO:0051539">
    <property type="term" value="F:4 iron, 4 sulfur cluster binding"/>
    <property type="evidence" value="ECO:0007669"/>
    <property type="project" value="UniProtKB-KW"/>
</dbReference>
<dbReference type="PROSITE" id="PS00644">
    <property type="entry name" value="COMPLEX1_51K_1"/>
    <property type="match status" value="1"/>
</dbReference>
<dbReference type="HOGENOM" id="CLU_014881_3_0_4"/>
<dbReference type="SMART" id="SM00928">
    <property type="entry name" value="NADH_4Fe-4S"/>
    <property type="match status" value="1"/>
</dbReference>
<dbReference type="Proteomes" id="UP000007437">
    <property type="component" value="Chromosome"/>
</dbReference>
<evidence type="ECO:0000256" key="6">
    <source>
        <dbReference type="ARBA" id="ARBA00023004"/>
    </source>
</evidence>
<keyword evidence="4" id="KW-0004">4Fe-4S</keyword>
<dbReference type="FunFam" id="3.40.50.11540:FF:000001">
    <property type="entry name" value="NADH dehydrogenase [ubiquinone] flavoprotein 1, mitochondrial"/>
    <property type="match status" value="1"/>
</dbReference>
<gene>
    <name evidence="9" type="ordered locus">RBRH_00068</name>
</gene>
<dbReference type="PANTHER" id="PTHR43578:SF3">
    <property type="entry name" value="NADH-QUINONE OXIDOREDUCTASE SUBUNIT F"/>
    <property type="match status" value="1"/>
</dbReference>
<comment type="cofactor">
    <cofactor evidence="1">
        <name>FMN</name>
        <dbReference type="ChEBI" id="CHEBI:58210"/>
    </cofactor>
</comment>
<protein>
    <submittedName>
        <fullName evidence="9">NAD-dependent formate dehydrogenase beta subunit (FdsB)</fullName>
        <ecNumber evidence="9">1.2.1.2</ecNumber>
    </submittedName>
</protein>
<dbReference type="InterPro" id="IPR011538">
    <property type="entry name" value="Nuo51_FMN-bd"/>
</dbReference>
<evidence type="ECO:0000256" key="5">
    <source>
        <dbReference type="ARBA" id="ARBA00022723"/>
    </source>
</evidence>
<dbReference type="Gene3D" id="6.10.250.1450">
    <property type="match status" value="1"/>
</dbReference>
<evidence type="ECO:0000256" key="3">
    <source>
        <dbReference type="ARBA" id="ARBA00007523"/>
    </source>
</evidence>
<dbReference type="InterPro" id="IPR037225">
    <property type="entry name" value="Nuo51_FMN-bd_sf"/>
</dbReference>
<evidence type="ECO:0000256" key="1">
    <source>
        <dbReference type="ARBA" id="ARBA00001917"/>
    </source>
</evidence>
<dbReference type="GO" id="GO:0016491">
    <property type="term" value="F:oxidoreductase activity"/>
    <property type="evidence" value="ECO:0007669"/>
    <property type="project" value="UniProtKB-KW"/>
</dbReference>
<proteinExistence type="inferred from homology"/>
<dbReference type="InterPro" id="IPR037207">
    <property type="entry name" value="Nuop51_4Fe4S-bd_sf"/>
</dbReference>
<dbReference type="SUPFAM" id="SSF142019">
    <property type="entry name" value="Nqo1 FMN-binding domain-like"/>
    <property type="match status" value="1"/>
</dbReference>
<keyword evidence="7" id="KW-0411">Iron-sulfur</keyword>
<comment type="cofactor">
    <cofactor evidence="2">
        <name>[4Fe-4S] cluster</name>
        <dbReference type="ChEBI" id="CHEBI:49883"/>
    </cofactor>
</comment>
<dbReference type="KEGG" id="brh:RBRH_00068"/>
<dbReference type="Gene3D" id="1.20.1440.230">
    <property type="entry name" value="NADH-ubiquinone oxidoreductase 51kDa subunit, iron-sulphur binding domain"/>
    <property type="match status" value="1"/>
</dbReference>
<keyword evidence="6" id="KW-0408">Iron</keyword>
<reference evidence="9 10" key="1">
    <citation type="journal article" date="2011" name="J. Bacteriol.">
        <title>Complete genome sequence of Burkholderia rhizoxinica, an endosymbiont of Rhizopus microsporus.</title>
        <authorList>
            <person name="Lackner G."/>
            <person name="Moebius N."/>
            <person name="Partida-Martinez L."/>
            <person name="Hertweck C."/>
        </authorList>
    </citation>
    <scope>NUCLEOTIDE SEQUENCE [LARGE SCALE GENOMIC DNA]</scope>
    <source>
        <strain evidence="10">DSM 19002 / CIP 109453 / HKI 454</strain>
    </source>
</reference>
<evidence type="ECO:0000313" key="10">
    <source>
        <dbReference type="Proteomes" id="UP000007437"/>
    </source>
</evidence>
<evidence type="ECO:0000256" key="2">
    <source>
        <dbReference type="ARBA" id="ARBA00001966"/>
    </source>
</evidence>
<evidence type="ECO:0000313" key="9">
    <source>
        <dbReference type="EMBL" id="CBW74211.1"/>
    </source>
</evidence>
<evidence type="ECO:0000256" key="7">
    <source>
        <dbReference type="ARBA" id="ARBA00023014"/>
    </source>
</evidence>
<dbReference type="SUPFAM" id="SSF140490">
    <property type="entry name" value="Nqo1C-terminal domain-like"/>
    <property type="match status" value="1"/>
</dbReference>
<dbReference type="CDD" id="cd03063">
    <property type="entry name" value="TRX_Fd_FDH_beta"/>
    <property type="match status" value="1"/>
</dbReference>
<evidence type="ECO:0000259" key="8">
    <source>
        <dbReference type="SMART" id="SM00928"/>
    </source>
</evidence>